<dbReference type="Proteomes" id="UP000015100">
    <property type="component" value="Unassembled WGS sequence"/>
</dbReference>
<feature type="repeat" description="ANK" evidence="3">
    <location>
        <begin position="433"/>
        <end position="465"/>
    </location>
</feature>
<reference evidence="5" key="2">
    <citation type="submission" date="2013-04" db="EMBL/GenBank/DDBJ databases">
        <title>Genomic mechanisms accounting for the adaptation to parasitism in nematode-trapping fungi.</title>
        <authorList>
            <person name="Ahren D.G."/>
        </authorList>
    </citation>
    <scope>NUCLEOTIDE SEQUENCE [LARGE SCALE GENOMIC DNA]</scope>
    <source>
        <strain evidence="5">CBS 200.50</strain>
    </source>
</reference>
<feature type="repeat" description="ANK" evidence="3">
    <location>
        <begin position="568"/>
        <end position="600"/>
    </location>
</feature>
<dbReference type="Pfam" id="PF12796">
    <property type="entry name" value="Ank_2"/>
    <property type="match status" value="3"/>
</dbReference>
<dbReference type="PROSITE" id="PS50088">
    <property type="entry name" value="ANK_REPEAT"/>
    <property type="match status" value="5"/>
</dbReference>
<dbReference type="AlphaFoldDB" id="S8AK09"/>
<dbReference type="InterPro" id="IPR036770">
    <property type="entry name" value="Ankyrin_rpt-contain_sf"/>
</dbReference>
<dbReference type="SMART" id="SM00248">
    <property type="entry name" value="ANK"/>
    <property type="match status" value="7"/>
</dbReference>
<keyword evidence="5" id="KW-1185">Reference proteome</keyword>
<dbReference type="OrthoDB" id="1658288at2759"/>
<feature type="repeat" description="ANK" evidence="3">
    <location>
        <begin position="469"/>
        <end position="501"/>
    </location>
</feature>
<dbReference type="Gene3D" id="1.25.40.20">
    <property type="entry name" value="Ankyrin repeat-containing domain"/>
    <property type="match status" value="3"/>
</dbReference>
<accession>S8AK09</accession>
<dbReference type="PANTHER" id="PTHR24173">
    <property type="entry name" value="ANKYRIN REPEAT CONTAINING"/>
    <property type="match status" value="1"/>
</dbReference>
<dbReference type="OMA" id="DFWGLTQ"/>
<keyword evidence="2 3" id="KW-0040">ANK repeat</keyword>
<evidence type="ECO:0000313" key="5">
    <source>
        <dbReference type="Proteomes" id="UP000015100"/>
    </source>
</evidence>
<sequence length="658" mass="72147">MATIKNRGTYRVNSLAANLTVVYVENLLTKKLTVQEIQDGYKVSKISLAPVPTSQGRQAAIFRFHPGAPEFLSGLSSKDKIHIADDMNSNGQKIEIDADFWGLTQLYKPKGHISIDIVALSGLNAHAFGSWVGQIDDSPGPMWLQDFLAEEPDLGQRCRVMVFGYNAKTKSQASHSTLGYATSLLEELDKARSRPEEKLRPLVLLGHSYGGHVIAQAFTTAAHTNKYKDIYHSIVRIVNFGVPHRGIDLEDVKTSIEGKDSYARTGDPTEVVSRNSAVLGLPDELEEEHAKDGDHSDLVKFTSPTDSAYTTITTLLSRILQSGDSEVEARTRADIQQEQRQLNVPEIQIFEKLNPETAIYIKSQLLRVAVDANLDIRVEWLLRKGADPNYLRDTLSASDIHMNTSWLFKLPSHPETTAKHTAGQRDVARVLESDDTALTLAVKRGNIRTVTLLLQNGAAPNLRCSDFTDDRTPLHEACRRGYSDIVQCLLDNGANPNATTGSFATTPLHEVVEGGHYLVDLLVCYGADINAKKCFSGDTPLHIAAKQGKFQVVHTLIKKAHLAAKNKKGSTPLHVAAEGGHLSVVKVLLRENESDNIINIQNNKGRTALHEAAEIGNVGITQFLLDKGANRSIQTEDGETALDVAIKNGQNKVANMLT</sequence>
<dbReference type="STRING" id="1284197.S8AK09"/>
<dbReference type="PROSITE" id="PS50297">
    <property type="entry name" value="ANK_REP_REGION"/>
    <property type="match status" value="5"/>
</dbReference>
<evidence type="ECO:0000256" key="3">
    <source>
        <dbReference type="PROSITE-ProRule" id="PRU00023"/>
    </source>
</evidence>
<evidence type="ECO:0000256" key="2">
    <source>
        <dbReference type="ARBA" id="ARBA00023043"/>
    </source>
</evidence>
<dbReference type="HOGENOM" id="CLU_389773_0_0_1"/>
<protein>
    <submittedName>
        <fullName evidence="4">Uncharacterized protein</fullName>
    </submittedName>
</protein>
<feature type="repeat" description="ANK" evidence="3">
    <location>
        <begin position="604"/>
        <end position="636"/>
    </location>
</feature>
<dbReference type="EMBL" id="AQGS01000239">
    <property type="protein sequence ID" value="EPS41476.1"/>
    <property type="molecule type" value="Genomic_DNA"/>
</dbReference>
<dbReference type="SUPFAM" id="SSF53474">
    <property type="entry name" value="alpha/beta-Hydrolases"/>
    <property type="match status" value="1"/>
</dbReference>
<dbReference type="InterPro" id="IPR029058">
    <property type="entry name" value="AB_hydrolase_fold"/>
</dbReference>
<evidence type="ECO:0000256" key="1">
    <source>
        <dbReference type="ARBA" id="ARBA00022737"/>
    </source>
</evidence>
<dbReference type="PRINTS" id="PR01415">
    <property type="entry name" value="ANKYRIN"/>
</dbReference>
<keyword evidence="1" id="KW-0677">Repeat</keyword>
<proteinExistence type="predicted"/>
<dbReference type="PANTHER" id="PTHR24173:SF74">
    <property type="entry name" value="ANKYRIN REPEAT DOMAIN-CONTAINING PROTEIN 16"/>
    <property type="match status" value="1"/>
</dbReference>
<feature type="repeat" description="ANK" evidence="3">
    <location>
        <begin position="536"/>
        <end position="559"/>
    </location>
</feature>
<dbReference type="Gene3D" id="3.40.50.1820">
    <property type="entry name" value="alpha/beta hydrolase"/>
    <property type="match status" value="1"/>
</dbReference>
<reference evidence="4 5" key="1">
    <citation type="journal article" date="2013" name="PLoS Genet.">
        <title>Genomic mechanisms accounting for the adaptation to parasitism in nematode-trapping fungi.</title>
        <authorList>
            <person name="Meerupati T."/>
            <person name="Andersson K.M."/>
            <person name="Friman E."/>
            <person name="Kumar D."/>
            <person name="Tunlid A."/>
            <person name="Ahren D."/>
        </authorList>
    </citation>
    <scope>NUCLEOTIDE SEQUENCE [LARGE SCALE GENOMIC DNA]</scope>
    <source>
        <strain evidence="4 5">CBS 200.50</strain>
    </source>
</reference>
<dbReference type="eggNOG" id="KOG4177">
    <property type="taxonomic scope" value="Eukaryota"/>
</dbReference>
<comment type="caution">
    <text evidence="4">The sequence shown here is derived from an EMBL/GenBank/DDBJ whole genome shotgun (WGS) entry which is preliminary data.</text>
</comment>
<dbReference type="InterPro" id="IPR002110">
    <property type="entry name" value="Ankyrin_rpt"/>
</dbReference>
<organism evidence="4 5">
    <name type="scientific">Dactylellina haptotyla (strain CBS 200.50)</name>
    <name type="common">Nematode-trapping fungus</name>
    <name type="synonym">Monacrosporium haptotylum</name>
    <dbReference type="NCBI Taxonomy" id="1284197"/>
    <lineage>
        <taxon>Eukaryota</taxon>
        <taxon>Fungi</taxon>
        <taxon>Dikarya</taxon>
        <taxon>Ascomycota</taxon>
        <taxon>Pezizomycotina</taxon>
        <taxon>Orbiliomycetes</taxon>
        <taxon>Orbiliales</taxon>
        <taxon>Orbiliaceae</taxon>
        <taxon>Dactylellina</taxon>
    </lineage>
</organism>
<dbReference type="SUPFAM" id="SSF48403">
    <property type="entry name" value="Ankyrin repeat"/>
    <property type="match status" value="1"/>
</dbReference>
<evidence type="ECO:0000313" key="4">
    <source>
        <dbReference type="EMBL" id="EPS41476.1"/>
    </source>
</evidence>
<gene>
    <name evidence="4" type="ORF">H072_4650</name>
</gene>
<name>S8AK09_DACHA</name>